<name>A0ABQ4NCM2_9BACL</name>
<evidence type="ECO:0000313" key="2">
    <source>
        <dbReference type="Proteomes" id="UP000680304"/>
    </source>
</evidence>
<dbReference type="EMBL" id="BOVJ01000145">
    <property type="protein sequence ID" value="GIQ65689.1"/>
    <property type="molecule type" value="Genomic_DNA"/>
</dbReference>
<evidence type="ECO:0000313" key="1">
    <source>
        <dbReference type="EMBL" id="GIQ65689.1"/>
    </source>
</evidence>
<protein>
    <submittedName>
        <fullName evidence="1">Uncharacterized protein</fullName>
    </submittedName>
</protein>
<gene>
    <name evidence="1" type="ORF">PACILC2_42570</name>
</gene>
<reference evidence="1 2" key="1">
    <citation type="submission" date="2021-04" db="EMBL/GenBank/DDBJ databases">
        <title>Draft genome sequence of Paenibacillus cisolokensis, LC2-13A.</title>
        <authorList>
            <person name="Uke A."/>
            <person name="Chhe C."/>
            <person name="Baramee S."/>
            <person name="Kosugi A."/>
        </authorList>
    </citation>
    <scope>NUCLEOTIDE SEQUENCE [LARGE SCALE GENOMIC DNA]</scope>
    <source>
        <strain evidence="1 2">LC2-13A</strain>
    </source>
</reference>
<keyword evidence="2" id="KW-1185">Reference proteome</keyword>
<dbReference type="Proteomes" id="UP000680304">
    <property type="component" value="Unassembled WGS sequence"/>
</dbReference>
<accession>A0ABQ4NCM2</accession>
<proteinExistence type="predicted"/>
<comment type="caution">
    <text evidence="1">The sequence shown here is derived from an EMBL/GenBank/DDBJ whole genome shotgun (WGS) entry which is preliminary data.</text>
</comment>
<organism evidence="1 2">
    <name type="scientific">Paenibacillus cisolokensis</name>
    <dbReference type="NCBI Taxonomy" id="1658519"/>
    <lineage>
        <taxon>Bacteria</taxon>
        <taxon>Bacillati</taxon>
        <taxon>Bacillota</taxon>
        <taxon>Bacilli</taxon>
        <taxon>Bacillales</taxon>
        <taxon>Paenibacillaceae</taxon>
        <taxon>Paenibacillus</taxon>
    </lineage>
</organism>
<sequence>MPRYAVGEQPIIFYDRLDRAAEGGTAGTVEPGGTAGWHLDLTFGRR</sequence>